<dbReference type="VEuPathDB" id="FungiDB:PPTG_24418"/>
<protein>
    <submittedName>
        <fullName evidence="1">Uncharacterized protein</fullName>
    </submittedName>
</protein>
<name>W2PEB2_PHYN3</name>
<proteinExistence type="predicted"/>
<gene>
    <name evidence="1" type="ORF">PPTG_24418</name>
</gene>
<dbReference type="RefSeq" id="XP_008915333.1">
    <property type="nucleotide sequence ID" value="XM_008917085.1"/>
</dbReference>
<dbReference type="Proteomes" id="UP000018817">
    <property type="component" value="Unassembled WGS sequence"/>
</dbReference>
<dbReference type="AlphaFoldDB" id="W2PEB2"/>
<dbReference type="EMBL" id="KI669653">
    <property type="protein sequence ID" value="ETM99392.1"/>
    <property type="molecule type" value="Genomic_DNA"/>
</dbReference>
<sequence>MIDEEEMPREAHLLNTIWQYRAKTDLEGFVNMWRARLVGRGDTQEFPLTTF</sequence>
<dbReference type="GeneID" id="20193017"/>
<organism evidence="1 2">
    <name type="scientific">Phytophthora nicotianae (strain INRA-310)</name>
    <name type="common">Phytophthora parasitica</name>
    <dbReference type="NCBI Taxonomy" id="761204"/>
    <lineage>
        <taxon>Eukaryota</taxon>
        <taxon>Sar</taxon>
        <taxon>Stramenopiles</taxon>
        <taxon>Oomycota</taxon>
        <taxon>Peronosporomycetes</taxon>
        <taxon>Peronosporales</taxon>
        <taxon>Peronosporaceae</taxon>
        <taxon>Phytophthora</taxon>
    </lineage>
</organism>
<evidence type="ECO:0000313" key="2">
    <source>
        <dbReference type="Proteomes" id="UP000018817"/>
    </source>
</evidence>
<accession>W2PEB2</accession>
<reference evidence="2" key="1">
    <citation type="submission" date="2011-12" db="EMBL/GenBank/DDBJ databases">
        <authorList>
            <consortium name="The Broad Institute Genome Sequencing Platform"/>
            <person name="Russ C."/>
            <person name="Tyler B."/>
            <person name="Panabieres F."/>
            <person name="Shan W."/>
            <person name="Tripathy S."/>
            <person name="Grunwald N."/>
            <person name="Machado M."/>
            <person name="Young S.K."/>
            <person name="Zeng Q."/>
            <person name="Gargeya S."/>
            <person name="Fitzgerald M."/>
            <person name="Haas B."/>
            <person name="Abouelleil A."/>
            <person name="Alvarado L."/>
            <person name="Arachchi H.M."/>
            <person name="Berlin A."/>
            <person name="Chapman S.B."/>
            <person name="Gearin G."/>
            <person name="Goldberg J."/>
            <person name="Griggs A."/>
            <person name="Gujja S."/>
            <person name="Hansen M."/>
            <person name="Heiman D."/>
            <person name="Howarth C."/>
            <person name="Larimer J."/>
            <person name="Lui A."/>
            <person name="MacDonald P.J.P."/>
            <person name="McCowen C."/>
            <person name="Montmayeur A."/>
            <person name="Murphy C."/>
            <person name="Neiman D."/>
            <person name="Pearson M."/>
            <person name="Priest M."/>
            <person name="Roberts A."/>
            <person name="Saif S."/>
            <person name="Shea T."/>
            <person name="Sisk P."/>
            <person name="Stolte C."/>
            <person name="Sykes S."/>
            <person name="Wortman J."/>
            <person name="Nusbaum C."/>
            <person name="Birren B."/>
        </authorList>
    </citation>
    <scope>NUCLEOTIDE SEQUENCE [LARGE SCALE GENOMIC DNA]</scope>
    <source>
        <strain evidence="2">INRA-310</strain>
    </source>
</reference>
<evidence type="ECO:0000313" key="1">
    <source>
        <dbReference type="EMBL" id="ETM99392.1"/>
    </source>
</evidence>
<reference evidence="1 2" key="2">
    <citation type="submission" date="2013-11" db="EMBL/GenBank/DDBJ databases">
        <title>The Genome Sequence of Phytophthora parasitica INRA-310.</title>
        <authorList>
            <consortium name="The Broad Institute Genomics Platform"/>
            <person name="Russ C."/>
            <person name="Tyler B."/>
            <person name="Panabieres F."/>
            <person name="Shan W."/>
            <person name="Tripathy S."/>
            <person name="Grunwald N."/>
            <person name="Machado M."/>
            <person name="Johnson C.S."/>
            <person name="Arredondo F."/>
            <person name="Hong C."/>
            <person name="Coffey M."/>
            <person name="Young S.K."/>
            <person name="Zeng Q."/>
            <person name="Gargeya S."/>
            <person name="Fitzgerald M."/>
            <person name="Abouelleil A."/>
            <person name="Alvarado L."/>
            <person name="Chapman S.B."/>
            <person name="Gainer-Dewar J."/>
            <person name="Goldberg J."/>
            <person name="Griggs A."/>
            <person name="Gujja S."/>
            <person name="Hansen M."/>
            <person name="Howarth C."/>
            <person name="Imamovic A."/>
            <person name="Ireland A."/>
            <person name="Larimer J."/>
            <person name="McCowan C."/>
            <person name="Murphy C."/>
            <person name="Pearson M."/>
            <person name="Poon T.W."/>
            <person name="Priest M."/>
            <person name="Roberts A."/>
            <person name="Saif S."/>
            <person name="Shea T."/>
            <person name="Sykes S."/>
            <person name="Wortman J."/>
            <person name="Nusbaum C."/>
            <person name="Birren B."/>
        </authorList>
    </citation>
    <scope>NUCLEOTIDE SEQUENCE [LARGE SCALE GENOMIC DNA]</scope>
    <source>
        <strain evidence="1 2">INRA-310</strain>
    </source>
</reference>